<comment type="caution">
    <text evidence="6">The sequence shown here is derived from an EMBL/GenBank/DDBJ whole genome shotgun (WGS) entry which is preliminary data.</text>
</comment>
<dbReference type="InterPro" id="IPR011910">
    <property type="entry name" value="RfaF"/>
</dbReference>
<evidence type="ECO:0000256" key="1">
    <source>
        <dbReference type="ARBA" id="ARBA00022676"/>
    </source>
</evidence>
<evidence type="ECO:0000256" key="5">
    <source>
        <dbReference type="ARBA" id="ARBA00047503"/>
    </source>
</evidence>
<dbReference type="InterPro" id="IPR002201">
    <property type="entry name" value="Glyco_trans_9"/>
</dbReference>
<dbReference type="Gene3D" id="3.40.50.2000">
    <property type="entry name" value="Glycogen Phosphorylase B"/>
    <property type="match status" value="2"/>
</dbReference>
<dbReference type="InterPro" id="IPR051199">
    <property type="entry name" value="LPS_LOS_Heptosyltrfase"/>
</dbReference>
<evidence type="ECO:0000256" key="3">
    <source>
        <dbReference type="ARBA" id="ARBA00043995"/>
    </source>
</evidence>
<dbReference type="RefSeq" id="WP_200674393.1">
    <property type="nucleotide sequence ID" value="NZ_JAACYA010000002.1"/>
</dbReference>
<sequence length="339" mass="38879">MKILVWQTAFLGDLILTTPLFHSIKSMFPGSELTVITKPFGRDVLKNNPYVDRLIIFDKKESSTWNLIKRLKKEQYDVAISPHRSHRASYSLFLSRIPFRAGFDRAGFSFLYTKTVSHRFDGTHEIDRNLSLLTVFPQYDEKKIYRFPELFLSNSEDRFYTQHELKDKNYTVIAPGSKWATKRWTAEGFAVLIDFLAVKGEKIVIIGGKEDAEYVSKILSLSRNTDKVLNLTGKTSLRESFSIIKHAKALISNDSAPVHMAVAFNTPVIDIYGPTVTDFGFYPYRNGAVVEVQLKCRPCGLHGHNQCPIKTHECMKKINPEMVVEAYNKLTKQKTEEKR</sequence>
<gene>
    <name evidence="6" type="primary">waaF</name>
    <name evidence="6" type="ORF">GWK41_07935</name>
</gene>
<name>A0ABS1GJD7_9AQUI</name>
<keyword evidence="1" id="KW-0328">Glycosyltransferase</keyword>
<comment type="catalytic activity">
    <reaction evidence="5">
        <text>an L-alpha-D-Hep-(1-&gt;5)-[alpha-Kdo-(2-&gt;4)]-alpha-Kdo-(2-&gt;6)-lipid A + ADP-L-glycero-beta-D-manno-heptose = an L-alpha-D-Hep-(1-&gt;3)-L-alpha-D-Hep-(1-&gt;5)-[alpha-Kdo-(2-&gt;4)]-alpha-Kdo-(2-&gt;6)-lipid A + ADP + H(+)</text>
        <dbReference type="Rhea" id="RHEA:74071"/>
        <dbReference type="ChEBI" id="CHEBI:15378"/>
        <dbReference type="ChEBI" id="CHEBI:61506"/>
        <dbReference type="ChEBI" id="CHEBI:193068"/>
        <dbReference type="ChEBI" id="CHEBI:193069"/>
        <dbReference type="ChEBI" id="CHEBI:456216"/>
        <dbReference type="EC" id="2.4.99.24"/>
    </reaction>
</comment>
<evidence type="ECO:0000313" key="6">
    <source>
        <dbReference type="EMBL" id="MBK3332996.1"/>
    </source>
</evidence>
<comment type="similarity">
    <text evidence="3">Belongs to the glycosyltransferase 9 family.</text>
</comment>
<dbReference type="SUPFAM" id="SSF53756">
    <property type="entry name" value="UDP-Glycosyltransferase/glycogen phosphorylase"/>
    <property type="match status" value="1"/>
</dbReference>
<protein>
    <recommendedName>
        <fullName evidence="4">lipopolysaccharide heptosyltransferase II</fullName>
        <ecNumber evidence="4">2.4.99.24</ecNumber>
    </recommendedName>
</protein>
<dbReference type="PANTHER" id="PTHR30160:SF1">
    <property type="entry name" value="LIPOPOLYSACCHARIDE 1,2-N-ACETYLGLUCOSAMINETRANSFERASE-RELATED"/>
    <property type="match status" value="1"/>
</dbReference>
<proteinExistence type="inferred from homology"/>
<keyword evidence="2" id="KW-0808">Transferase</keyword>
<dbReference type="Proteomes" id="UP000772812">
    <property type="component" value="Unassembled WGS sequence"/>
</dbReference>
<dbReference type="EC" id="2.4.99.24" evidence="4"/>
<dbReference type="Pfam" id="PF01075">
    <property type="entry name" value="Glyco_transf_9"/>
    <property type="match status" value="1"/>
</dbReference>
<evidence type="ECO:0000313" key="7">
    <source>
        <dbReference type="Proteomes" id="UP000772812"/>
    </source>
</evidence>
<reference evidence="6 7" key="1">
    <citation type="journal article" date="2021" name="Syst. Appl. Microbiol.">
        <title>Persephonella atlantica sp. nov.: How to adapt to physico-chemical gradients in high temperature hydrothermal habitats.</title>
        <authorList>
            <person name="Francois D.X."/>
            <person name="Godfroy A."/>
            <person name="Mathien C."/>
            <person name="Aube J."/>
            <person name="Cathalot C."/>
            <person name="Lesongeur F."/>
            <person name="L'Haridon S."/>
            <person name="Philippon X."/>
            <person name="Roussel E.G."/>
        </authorList>
    </citation>
    <scope>NUCLEOTIDE SEQUENCE [LARGE SCALE GENOMIC DNA]</scope>
    <source>
        <strain evidence="6 7">MO1340</strain>
    </source>
</reference>
<accession>A0ABS1GJD7</accession>
<evidence type="ECO:0000256" key="2">
    <source>
        <dbReference type="ARBA" id="ARBA00022679"/>
    </source>
</evidence>
<dbReference type="CDD" id="cd03789">
    <property type="entry name" value="GT9_LPS_heptosyltransferase"/>
    <property type="match status" value="1"/>
</dbReference>
<dbReference type="NCBIfam" id="TIGR02195">
    <property type="entry name" value="heptsyl_trn_II"/>
    <property type="match status" value="1"/>
</dbReference>
<dbReference type="PANTHER" id="PTHR30160">
    <property type="entry name" value="TETRAACYLDISACCHARIDE 4'-KINASE-RELATED"/>
    <property type="match status" value="1"/>
</dbReference>
<evidence type="ECO:0000256" key="4">
    <source>
        <dbReference type="ARBA" id="ARBA00044042"/>
    </source>
</evidence>
<keyword evidence="7" id="KW-1185">Reference proteome</keyword>
<dbReference type="EMBL" id="JAACYA010000002">
    <property type="protein sequence ID" value="MBK3332996.1"/>
    <property type="molecule type" value="Genomic_DNA"/>
</dbReference>
<organism evidence="6 7">
    <name type="scientific">Persephonella atlantica</name>
    <dbReference type="NCBI Taxonomy" id="2699429"/>
    <lineage>
        <taxon>Bacteria</taxon>
        <taxon>Pseudomonadati</taxon>
        <taxon>Aquificota</taxon>
        <taxon>Aquificia</taxon>
        <taxon>Aquificales</taxon>
        <taxon>Hydrogenothermaceae</taxon>
        <taxon>Persephonella</taxon>
    </lineage>
</organism>